<organism evidence="1 2">
    <name type="scientific">Streblomastix strix</name>
    <dbReference type="NCBI Taxonomy" id="222440"/>
    <lineage>
        <taxon>Eukaryota</taxon>
        <taxon>Metamonada</taxon>
        <taxon>Preaxostyla</taxon>
        <taxon>Oxymonadida</taxon>
        <taxon>Streblomastigidae</taxon>
        <taxon>Streblomastix</taxon>
    </lineage>
</organism>
<protein>
    <submittedName>
        <fullName evidence="1">Uncharacterized protein</fullName>
    </submittedName>
</protein>
<comment type="caution">
    <text evidence="1">The sequence shown here is derived from an EMBL/GenBank/DDBJ whole genome shotgun (WGS) entry which is preliminary data.</text>
</comment>
<dbReference type="EMBL" id="SNRW01049899">
    <property type="protein sequence ID" value="KAA6310170.1"/>
    <property type="molecule type" value="Genomic_DNA"/>
</dbReference>
<evidence type="ECO:0000313" key="2">
    <source>
        <dbReference type="Proteomes" id="UP000324800"/>
    </source>
</evidence>
<dbReference type="Proteomes" id="UP000324800">
    <property type="component" value="Unassembled WGS sequence"/>
</dbReference>
<feature type="non-terminal residue" evidence="1">
    <location>
        <position position="20"/>
    </location>
</feature>
<reference evidence="1 2" key="1">
    <citation type="submission" date="2019-03" db="EMBL/GenBank/DDBJ databases">
        <title>Single cell metagenomics reveals metabolic interactions within the superorganism composed of flagellate Streblomastix strix and complex community of Bacteroidetes bacteria on its surface.</title>
        <authorList>
            <person name="Treitli S.C."/>
            <person name="Kolisko M."/>
            <person name="Husnik F."/>
            <person name="Keeling P."/>
            <person name="Hampl V."/>
        </authorList>
    </citation>
    <scope>NUCLEOTIDE SEQUENCE [LARGE SCALE GENOMIC DNA]</scope>
    <source>
        <strain evidence="1">ST1C</strain>
    </source>
</reference>
<evidence type="ECO:0000313" key="1">
    <source>
        <dbReference type="EMBL" id="KAA6310170.1"/>
    </source>
</evidence>
<sequence length="20" mass="2246">MSSCISNLQAILESHQRQAE</sequence>
<gene>
    <name evidence="1" type="ORF">EZS28_056360</name>
</gene>
<dbReference type="AlphaFoldDB" id="A0A5J4PMU3"/>
<name>A0A5J4PMU3_9EUKA</name>
<proteinExistence type="predicted"/>
<accession>A0A5J4PMU3</accession>